<comment type="caution">
    <text evidence="2">Lacks conserved residue(s) required for the propagation of feature annotation.</text>
</comment>
<dbReference type="GO" id="GO:0009117">
    <property type="term" value="P:nucleotide metabolic process"/>
    <property type="evidence" value="ECO:0007669"/>
    <property type="project" value="TreeGrafter"/>
</dbReference>
<dbReference type="Gene3D" id="3.30.428.10">
    <property type="entry name" value="HIT-like"/>
    <property type="match status" value="1"/>
</dbReference>
<dbReference type="PROSITE" id="PS51084">
    <property type="entry name" value="HIT_2"/>
    <property type="match status" value="1"/>
</dbReference>
<evidence type="ECO:0000313" key="4">
    <source>
        <dbReference type="EMBL" id="MBT4870059.1"/>
    </source>
</evidence>
<dbReference type="InterPro" id="IPR036265">
    <property type="entry name" value="HIT-like_sf"/>
</dbReference>
<organism evidence="4 5">
    <name type="scientific">Candidatus Iainarchaeum sp</name>
    <dbReference type="NCBI Taxonomy" id="3101447"/>
    <lineage>
        <taxon>Archaea</taxon>
        <taxon>Candidatus Iainarchaeota</taxon>
        <taxon>Candidatus Iainarchaeia</taxon>
        <taxon>Candidatus Iainarchaeales</taxon>
        <taxon>Candidatus Iainarchaeaceae</taxon>
        <taxon>Candidatus Iainarchaeum</taxon>
    </lineage>
</organism>
<dbReference type="GO" id="GO:0003824">
    <property type="term" value="F:catalytic activity"/>
    <property type="evidence" value="ECO:0007669"/>
    <property type="project" value="InterPro"/>
</dbReference>
<feature type="active site" description="Tele-AMP-histidine intermediate" evidence="1">
    <location>
        <position position="95"/>
    </location>
</feature>
<evidence type="ECO:0000259" key="3">
    <source>
        <dbReference type="PROSITE" id="PS51084"/>
    </source>
</evidence>
<feature type="domain" description="HIT" evidence="3">
    <location>
        <begin position="6"/>
        <end position="108"/>
    </location>
</feature>
<reference evidence="4" key="1">
    <citation type="journal article" date="2021" name="ISME J.">
        <title>Mercury methylation by metabolically versatile and cosmopolitan marine bacteria.</title>
        <authorList>
            <person name="Lin H."/>
            <person name="Ascher D.B."/>
            <person name="Myung Y."/>
            <person name="Lamborg C.H."/>
            <person name="Hallam S.J."/>
            <person name="Gionfriddo C.M."/>
            <person name="Holt K.E."/>
            <person name="Moreau J.W."/>
        </authorList>
    </citation>
    <scope>NUCLEOTIDE SEQUENCE</scope>
    <source>
        <strain evidence="4">SI075_bin30</strain>
    </source>
</reference>
<protein>
    <submittedName>
        <fullName evidence="4">HIT family protein</fullName>
    </submittedName>
</protein>
<dbReference type="Pfam" id="PF01230">
    <property type="entry name" value="HIT"/>
    <property type="match status" value="1"/>
</dbReference>
<evidence type="ECO:0000313" key="5">
    <source>
        <dbReference type="Proteomes" id="UP000722459"/>
    </source>
</evidence>
<dbReference type="InterPro" id="IPR001310">
    <property type="entry name" value="Histidine_triad_HIT"/>
</dbReference>
<name>A0A8T5GDN1_9ARCH</name>
<accession>A0A8T5GDN1</accession>
<dbReference type="Proteomes" id="UP000722459">
    <property type="component" value="Unassembled WGS sequence"/>
</dbReference>
<evidence type="ECO:0000256" key="2">
    <source>
        <dbReference type="PROSITE-ProRule" id="PRU00464"/>
    </source>
</evidence>
<dbReference type="AlphaFoldDB" id="A0A8T5GDN1"/>
<sequence>MDKNCLFCKFASGTIVPKIVYEDDLCIVIMDKFPLTRGQSLVIGKAHTDYVFDLDDKIYTHCMLVAKRVVKATDKALNSERCWLFVQGLEVAHNHIKILPMYSDKHILLEEGTGKEVNDEELEELAQMIKSELEK</sequence>
<dbReference type="InterPro" id="IPR011146">
    <property type="entry name" value="HIT-like"/>
</dbReference>
<dbReference type="PANTHER" id="PTHR46648">
    <property type="entry name" value="HIT FAMILY PROTEIN 1"/>
    <property type="match status" value="1"/>
</dbReference>
<gene>
    <name evidence="4" type="ORF">HON47_00600</name>
</gene>
<evidence type="ECO:0000256" key="1">
    <source>
        <dbReference type="PIRSR" id="PIRSR601310-1"/>
    </source>
</evidence>
<dbReference type="PANTHER" id="PTHR46648:SF1">
    <property type="entry name" value="ADENOSINE 5'-MONOPHOSPHORAMIDASE HNT1"/>
    <property type="match status" value="1"/>
</dbReference>
<dbReference type="EMBL" id="JABJNZ010000012">
    <property type="protein sequence ID" value="MBT4870059.1"/>
    <property type="molecule type" value="Genomic_DNA"/>
</dbReference>
<comment type="caution">
    <text evidence="4">The sequence shown here is derived from an EMBL/GenBank/DDBJ whole genome shotgun (WGS) entry which is preliminary data.</text>
</comment>
<dbReference type="SUPFAM" id="SSF54197">
    <property type="entry name" value="HIT-like"/>
    <property type="match status" value="1"/>
</dbReference>
<proteinExistence type="predicted"/>